<evidence type="ECO:0000313" key="4">
    <source>
        <dbReference type="Proteomes" id="UP000251576"/>
    </source>
</evidence>
<dbReference type="Proteomes" id="UP000251576">
    <property type="component" value="Unassembled WGS sequence"/>
</dbReference>
<dbReference type="Pfam" id="PF20232">
    <property type="entry name" value="T6SS_FHA_C"/>
    <property type="match status" value="1"/>
</dbReference>
<reference evidence="3 4" key="1">
    <citation type="submission" date="2018-06" db="EMBL/GenBank/DDBJ databases">
        <title>ACT-28, a chromosomally-encoded AmpC with carbapenemase activity from Enterobacter kobei.</title>
        <authorList>
            <person name="Jousset A.B."/>
            <person name="Oueslati S."/>
            <person name="Bernabeu S."/>
            <person name="Takissian J."/>
            <person name="Creton E."/>
            <person name="Vogel A."/>
            <person name="Cotellon G."/>
            <person name="Bonnin R.A."/>
            <person name="Dortet L."/>
            <person name="Naas T."/>
        </authorList>
    </citation>
    <scope>NUCLEOTIDE SEQUENCE [LARGE SCALE GENOMIC DNA]</scope>
    <source>
        <strain evidence="3 4">99B3</strain>
    </source>
</reference>
<dbReference type="SUPFAM" id="SSF49879">
    <property type="entry name" value="SMAD/FHA domain"/>
    <property type="match status" value="1"/>
</dbReference>
<sequence>MSTRLDDFSCSFAKKFKSFTLCSGIIYMNDSMELILTIVDMNSIGRKLDRSHRFNKEGGTIGSLDAGETRHWQVQDNRQEIQSIHARILWQDGQFCLEDVSGTTFVNDAEHSIGAQNVVALSAGDQIKMGSITFTTQIIFGSEKVDIADYQHPQSLIAMSNQSDVNQIIDEPSLKGERSGYPQSVVYSHRPYDPGTLGMGGSLLSSGFIPSEDNILDTSSAISQADPMLDEEFIDIPTPASSLYDESHVTQPFESVAITPLMRGMGHFLNLSDSQQANGFLEEAGRTLEAAIKGILLLEQDRIRVNKQLQPVEDNPLRLGLDYVATVDALFGDQKSQVHLSPSAAITECLSFLRMHAYASRQAVNEALTSVVDTFAPDVLMARFQRYRRDHLVDINDPTWIWEMYNHYFEELKSTRQQGVDRLFHEVFEQVYDKALRELRDEDKA</sequence>
<evidence type="ECO:0000313" key="3">
    <source>
        <dbReference type="EMBL" id="RAZ68956.1"/>
    </source>
</evidence>
<dbReference type="NCBIfam" id="TIGR03354">
    <property type="entry name" value="VI_FHA"/>
    <property type="match status" value="1"/>
</dbReference>
<name>A0A330GFD4_ENTCL</name>
<feature type="domain" description="Type VI secretion system FHA" evidence="2">
    <location>
        <begin position="264"/>
        <end position="434"/>
    </location>
</feature>
<feature type="domain" description="FHA" evidence="1">
    <location>
        <begin position="61"/>
        <end position="130"/>
    </location>
</feature>
<evidence type="ECO:0000259" key="1">
    <source>
        <dbReference type="Pfam" id="PF00498"/>
    </source>
</evidence>
<dbReference type="InterPro" id="IPR046883">
    <property type="entry name" value="T6SS_FHA_C"/>
</dbReference>
<dbReference type="InterPro" id="IPR017735">
    <property type="entry name" value="T6SS_FHA"/>
</dbReference>
<proteinExistence type="predicted"/>
<dbReference type="CDD" id="cd00060">
    <property type="entry name" value="FHA"/>
    <property type="match status" value="1"/>
</dbReference>
<protein>
    <submittedName>
        <fullName evidence="3">Type VI secretion system-associated FHA domain protein TagH</fullName>
    </submittedName>
</protein>
<dbReference type="Pfam" id="PF00498">
    <property type="entry name" value="FHA"/>
    <property type="match status" value="1"/>
</dbReference>
<organism evidence="3 4">
    <name type="scientific">Enterobacter cloacae</name>
    <dbReference type="NCBI Taxonomy" id="550"/>
    <lineage>
        <taxon>Bacteria</taxon>
        <taxon>Pseudomonadati</taxon>
        <taxon>Pseudomonadota</taxon>
        <taxon>Gammaproteobacteria</taxon>
        <taxon>Enterobacterales</taxon>
        <taxon>Enterobacteriaceae</taxon>
        <taxon>Enterobacter</taxon>
        <taxon>Enterobacter cloacae complex</taxon>
    </lineage>
</organism>
<dbReference type="Gene3D" id="2.60.200.20">
    <property type="match status" value="1"/>
</dbReference>
<evidence type="ECO:0000259" key="2">
    <source>
        <dbReference type="Pfam" id="PF20232"/>
    </source>
</evidence>
<gene>
    <name evidence="3" type="primary">tagH</name>
    <name evidence="3" type="ORF">DP202_07695</name>
</gene>
<comment type="caution">
    <text evidence="3">The sequence shown here is derived from an EMBL/GenBank/DDBJ whole genome shotgun (WGS) entry which is preliminary data.</text>
</comment>
<dbReference type="AlphaFoldDB" id="A0A330GFD4"/>
<accession>A0A330GFD4</accession>
<dbReference type="InterPro" id="IPR000253">
    <property type="entry name" value="FHA_dom"/>
</dbReference>
<dbReference type="EMBL" id="QMDH01000010">
    <property type="protein sequence ID" value="RAZ68956.1"/>
    <property type="molecule type" value="Genomic_DNA"/>
</dbReference>
<dbReference type="InterPro" id="IPR008984">
    <property type="entry name" value="SMAD_FHA_dom_sf"/>
</dbReference>